<feature type="chain" id="PRO_5047273698" evidence="1">
    <location>
        <begin position="25"/>
        <end position="122"/>
    </location>
</feature>
<keyword evidence="3" id="KW-1185">Reference proteome</keyword>
<dbReference type="Proteomes" id="UP001219605">
    <property type="component" value="Chromosome"/>
</dbReference>
<gene>
    <name evidence="2" type="ORF">PVK37_21850</name>
</gene>
<evidence type="ECO:0000256" key="1">
    <source>
        <dbReference type="SAM" id="SignalP"/>
    </source>
</evidence>
<dbReference type="EMBL" id="CP118615">
    <property type="protein sequence ID" value="WDZ83097.1"/>
    <property type="molecule type" value="Genomic_DNA"/>
</dbReference>
<protein>
    <submittedName>
        <fullName evidence="2">Uncharacterized protein</fullName>
    </submittedName>
</protein>
<keyword evidence="1" id="KW-0732">Signal</keyword>
<sequence length="122" mass="12258">MRRTRALALVLVVLLTGCSEPAEPADAPAPSEGDRWACRKLQSTTLDLSEPMPGDDLAIGRAASGSPHAETRAAGDALVAAVKQAEGASPGSVAAAGAEVAIAKARQALGKACISQLGEGVW</sequence>
<evidence type="ECO:0000313" key="3">
    <source>
        <dbReference type="Proteomes" id="UP001219605"/>
    </source>
</evidence>
<organism evidence="2 3">
    <name type="scientific">Micromonospora cathayae</name>
    <dbReference type="NCBI Taxonomy" id="3028804"/>
    <lineage>
        <taxon>Bacteria</taxon>
        <taxon>Bacillati</taxon>
        <taxon>Actinomycetota</taxon>
        <taxon>Actinomycetes</taxon>
        <taxon>Micromonosporales</taxon>
        <taxon>Micromonosporaceae</taxon>
        <taxon>Micromonospora</taxon>
    </lineage>
</organism>
<dbReference type="PROSITE" id="PS51257">
    <property type="entry name" value="PROKAR_LIPOPROTEIN"/>
    <property type="match status" value="1"/>
</dbReference>
<accession>A0ABY7ZLC9</accession>
<evidence type="ECO:0000313" key="2">
    <source>
        <dbReference type="EMBL" id="WDZ83097.1"/>
    </source>
</evidence>
<reference evidence="2 3" key="1">
    <citation type="submission" date="2023-02" db="EMBL/GenBank/DDBJ databases">
        <authorList>
            <person name="Mo P."/>
        </authorList>
    </citation>
    <scope>NUCLEOTIDE SEQUENCE [LARGE SCALE GENOMIC DNA]</scope>
    <source>
        <strain evidence="2 3">HUAS 3</strain>
    </source>
</reference>
<proteinExistence type="predicted"/>
<feature type="signal peptide" evidence="1">
    <location>
        <begin position="1"/>
        <end position="24"/>
    </location>
</feature>
<name>A0ABY7ZLC9_9ACTN</name>
<dbReference type="RefSeq" id="WP_275029497.1">
    <property type="nucleotide sequence ID" value="NZ_CP118615.1"/>
</dbReference>